<protein>
    <submittedName>
        <fullName evidence="2">Uncharacterized protein</fullName>
    </submittedName>
</protein>
<dbReference type="Proteomes" id="UP000292447">
    <property type="component" value="Chromosome I"/>
</dbReference>
<feature type="region of interest" description="Disordered" evidence="1">
    <location>
        <begin position="443"/>
        <end position="558"/>
    </location>
</feature>
<keyword evidence="3" id="KW-1185">Reference proteome</keyword>
<feature type="region of interest" description="Disordered" evidence="1">
    <location>
        <begin position="282"/>
        <end position="319"/>
    </location>
</feature>
<name>A0A4P6XIA7_9ASCO</name>
<feature type="compositionally biased region" description="Polar residues" evidence="1">
    <location>
        <begin position="588"/>
        <end position="620"/>
    </location>
</feature>
<feature type="compositionally biased region" description="Polar residues" evidence="1">
    <location>
        <begin position="508"/>
        <end position="521"/>
    </location>
</feature>
<evidence type="ECO:0000313" key="2">
    <source>
        <dbReference type="EMBL" id="QBM86175.1"/>
    </source>
</evidence>
<organism evidence="2 3">
    <name type="scientific">Metschnikowia aff. pulcherrima</name>
    <dbReference type="NCBI Taxonomy" id="2163413"/>
    <lineage>
        <taxon>Eukaryota</taxon>
        <taxon>Fungi</taxon>
        <taxon>Dikarya</taxon>
        <taxon>Ascomycota</taxon>
        <taxon>Saccharomycotina</taxon>
        <taxon>Pichiomycetes</taxon>
        <taxon>Metschnikowiaceae</taxon>
        <taxon>Metschnikowia</taxon>
    </lineage>
</organism>
<evidence type="ECO:0000256" key="1">
    <source>
        <dbReference type="SAM" id="MobiDB-lite"/>
    </source>
</evidence>
<dbReference type="EMBL" id="CP034456">
    <property type="protein sequence ID" value="QBM86175.1"/>
    <property type="molecule type" value="Genomic_DNA"/>
</dbReference>
<feature type="compositionally biased region" description="Polar residues" evidence="1">
    <location>
        <begin position="537"/>
        <end position="553"/>
    </location>
</feature>
<feature type="compositionally biased region" description="Basic residues" evidence="1">
    <location>
        <begin position="481"/>
        <end position="500"/>
    </location>
</feature>
<feature type="compositionally biased region" description="Polar residues" evidence="1">
    <location>
        <begin position="284"/>
        <end position="297"/>
    </location>
</feature>
<gene>
    <name evidence="2" type="ORF">METSCH_A08110</name>
</gene>
<accession>A0A4P6XIA7</accession>
<sequence>MLEREDVRSEAFKAQLDRFKMYSVERGNHWKAQLDNASFVLHTSLWVPQQHVKSAEEYAGASPYKLEKDLAALFPEWYFHLVRNFGKKSVFHRFYCVKSRLDFVSFMHGPEIDRLQIASAMDWEFSTAVKAGFGPSLEELYEDEILNRETVETRVVAQLADMSSWLVIAARENELKSLVRFGHASYLALFLMAYDYSERLIWRIVVGLMIEVGQTREQYRVIDEKVQEFEKDPAPLLSKIRDFIIYLIEKGLFVKDLFPEILEKQARMRDLELTFNKRRKLNAETGNGNSTSTNGIDTTKFPALPGTRDSNDSNPEEIRVKLENPAPGETLGLIRKGGKIDDFRVVQQYLKDQQGSPSTNETNFSSIMQSESQGLGLGFEANMLQGQANGRFGQNTGQSTMLSLRESLKPNAWNAETNKCLFQEQDSGLPEWPSMDSTSELIGQMSEVDSSQEKELGRKMKQGQKDPKQDLSQDPLAGLSRKQKQNRKKALLKSQGKGKKSTPAPVSFASTPQVKNKTAIPNPQGKKKSVHVEPKLNPNQNKTAKQNRNSSQAKDAPQNMDLNHTVVPANIPNSFLSQKSGLGHRNPHIQNPAFTQKPLPTQNIASPQNMPPSYQNPSFRPSPLPNQDTAYFHDRNASGNNSSNQAAAKISANENMNNHQNNISTQPAHMWAIRDTVNFPTQPSHGIARSSNPQWTAHSMRVQLHEFRRPIGKERFLPSSGQS</sequence>
<dbReference type="AlphaFoldDB" id="A0A4P6XIA7"/>
<feature type="compositionally biased region" description="Basic and acidic residues" evidence="1">
    <location>
        <begin position="451"/>
        <end position="471"/>
    </location>
</feature>
<feature type="region of interest" description="Disordered" evidence="1">
    <location>
        <begin position="578"/>
        <end position="620"/>
    </location>
</feature>
<proteinExistence type="predicted"/>
<reference evidence="3" key="1">
    <citation type="submission" date="2019-03" db="EMBL/GenBank/DDBJ databases">
        <title>Snf2 controls pulcherriminic acid biosynthesis and connects pigmentation and antifungal activity of the yeast Metschnikowia pulcherrima.</title>
        <authorList>
            <person name="Gore-Lloyd D."/>
            <person name="Sumann I."/>
            <person name="Brachmann A.O."/>
            <person name="Schneeberger K."/>
            <person name="Ortiz-Merino R.A."/>
            <person name="Moreno-Beltran M."/>
            <person name="Schlaefli M."/>
            <person name="Kirner P."/>
            <person name="Santos Kron A."/>
            <person name="Wolfe K.H."/>
            <person name="Piel J."/>
            <person name="Ahrens C.H."/>
            <person name="Henk D."/>
            <person name="Freimoser F.M."/>
        </authorList>
    </citation>
    <scope>NUCLEOTIDE SEQUENCE [LARGE SCALE GENOMIC DNA]</scope>
    <source>
        <strain evidence="3">APC 1.2</strain>
    </source>
</reference>
<evidence type="ECO:0000313" key="3">
    <source>
        <dbReference type="Proteomes" id="UP000292447"/>
    </source>
</evidence>